<organism evidence="1 2">
    <name type="scientific">Anaerobacillus arseniciselenatis</name>
    <dbReference type="NCBI Taxonomy" id="85682"/>
    <lineage>
        <taxon>Bacteria</taxon>
        <taxon>Bacillati</taxon>
        <taxon>Bacillota</taxon>
        <taxon>Bacilli</taxon>
        <taxon>Bacillales</taxon>
        <taxon>Bacillaceae</taxon>
        <taxon>Anaerobacillus</taxon>
    </lineage>
</organism>
<keyword evidence="2" id="KW-1185">Reference proteome</keyword>
<accession>A0A1S2LBB0</accession>
<proteinExistence type="predicted"/>
<sequence>MILILTTSVILFAINYYQAQQEKNNHFLTETLFHQEIRLYVTNLYKFSDTLEMYEATFSEEEEKIYRQALNNISNNLNNQPYRIHAFLTRLYAGENRHRKFRDELHSLNLLLEDVSKITNHQQILDIATVLKEKALTLEQIFALQSNIIVESFDAATKEIEVLNQQIRKISGL</sequence>
<dbReference type="Proteomes" id="UP000180098">
    <property type="component" value="Unassembled WGS sequence"/>
</dbReference>
<gene>
    <name evidence="1" type="ORF">BKP35_16170</name>
</gene>
<dbReference type="AlphaFoldDB" id="A0A1S2LBB0"/>
<evidence type="ECO:0000313" key="2">
    <source>
        <dbReference type="Proteomes" id="UP000180098"/>
    </source>
</evidence>
<comment type="caution">
    <text evidence="1">The sequence shown here is derived from an EMBL/GenBank/DDBJ whole genome shotgun (WGS) entry which is preliminary data.</text>
</comment>
<name>A0A1S2LBB0_9BACI</name>
<reference evidence="1 2" key="1">
    <citation type="submission" date="2016-10" db="EMBL/GenBank/DDBJ databases">
        <title>Draft genome sequences of four alkaliphilic bacteria belonging to the Anaerobacillus genus.</title>
        <authorList>
            <person name="Bassil N.M."/>
            <person name="Lloyd J.R."/>
        </authorList>
    </citation>
    <scope>NUCLEOTIDE SEQUENCE [LARGE SCALE GENOMIC DNA]</scope>
    <source>
        <strain evidence="1 2">DSM 15340</strain>
    </source>
</reference>
<dbReference type="EMBL" id="MLQQ01000043">
    <property type="protein sequence ID" value="OIJ09691.1"/>
    <property type="molecule type" value="Genomic_DNA"/>
</dbReference>
<evidence type="ECO:0000313" key="1">
    <source>
        <dbReference type="EMBL" id="OIJ09691.1"/>
    </source>
</evidence>
<protein>
    <submittedName>
        <fullName evidence="1">Uncharacterized protein</fullName>
    </submittedName>
</protein>
<dbReference type="RefSeq" id="WP_071314417.1">
    <property type="nucleotide sequence ID" value="NZ_MLQQ01000043.1"/>
</dbReference>